<accession>A0A9P6GNG1</accession>
<reference evidence="2" key="1">
    <citation type="journal article" date="2020" name="Mol. Plant Microbe Interact.">
        <title>Genome Sequence of the Biocontrol Agent Coniothyrium minitans strain Conio (IMI 134523).</title>
        <authorList>
            <person name="Patel D."/>
            <person name="Shittu T.A."/>
            <person name="Baroncelli R."/>
            <person name="Muthumeenakshi S."/>
            <person name="Osborne T.H."/>
            <person name="Janganan T.K."/>
            <person name="Sreenivasaprasad S."/>
        </authorList>
    </citation>
    <scope>NUCLEOTIDE SEQUENCE</scope>
    <source>
        <strain evidence="2">Conio</strain>
    </source>
</reference>
<proteinExistence type="predicted"/>
<dbReference type="SUPFAM" id="SSF57701">
    <property type="entry name" value="Zn2/Cys6 DNA-binding domain"/>
    <property type="match status" value="1"/>
</dbReference>
<comment type="caution">
    <text evidence="2">The sequence shown here is derived from an EMBL/GenBank/DDBJ whole genome shotgun (WGS) entry which is preliminary data.</text>
</comment>
<gene>
    <name evidence="2" type="ORF">PMIN01_04144</name>
</gene>
<keyword evidence="1" id="KW-0539">Nucleus</keyword>
<keyword evidence="3" id="KW-1185">Reference proteome</keyword>
<organism evidence="2 3">
    <name type="scientific">Paraphaeosphaeria minitans</name>
    <dbReference type="NCBI Taxonomy" id="565426"/>
    <lineage>
        <taxon>Eukaryota</taxon>
        <taxon>Fungi</taxon>
        <taxon>Dikarya</taxon>
        <taxon>Ascomycota</taxon>
        <taxon>Pezizomycotina</taxon>
        <taxon>Dothideomycetes</taxon>
        <taxon>Pleosporomycetidae</taxon>
        <taxon>Pleosporales</taxon>
        <taxon>Massarineae</taxon>
        <taxon>Didymosphaeriaceae</taxon>
        <taxon>Paraphaeosphaeria</taxon>
    </lineage>
</organism>
<dbReference type="InterPro" id="IPR001138">
    <property type="entry name" value="Zn2Cys6_DnaBD"/>
</dbReference>
<name>A0A9P6GNG1_9PLEO</name>
<dbReference type="InterPro" id="IPR036864">
    <property type="entry name" value="Zn2-C6_fun-type_DNA-bd_sf"/>
</dbReference>
<dbReference type="Gene3D" id="4.10.240.10">
    <property type="entry name" value="Zn(2)-C6 fungal-type DNA-binding domain"/>
    <property type="match status" value="1"/>
</dbReference>
<dbReference type="GO" id="GO:0008270">
    <property type="term" value="F:zinc ion binding"/>
    <property type="evidence" value="ECO:0007669"/>
    <property type="project" value="InterPro"/>
</dbReference>
<dbReference type="OrthoDB" id="194358at2759"/>
<dbReference type="GO" id="GO:0000981">
    <property type="term" value="F:DNA-binding transcription factor activity, RNA polymerase II-specific"/>
    <property type="evidence" value="ECO:0007669"/>
    <property type="project" value="InterPro"/>
</dbReference>
<dbReference type="EMBL" id="WJXW01000003">
    <property type="protein sequence ID" value="KAF9738861.1"/>
    <property type="molecule type" value="Genomic_DNA"/>
</dbReference>
<dbReference type="AlphaFoldDB" id="A0A9P6GNG1"/>
<evidence type="ECO:0000256" key="1">
    <source>
        <dbReference type="ARBA" id="ARBA00023242"/>
    </source>
</evidence>
<protein>
    <recommendedName>
        <fullName evidence="4">Zn(2)-C6 fungal-type domain-containing protein</fullName>
    </recommendedName>
</protein>
<evidence type="ECO:0000313" key="3">
    <source>
        <dbReference type="Proteomes" id="UP000756921"/>
    </source>
</evidence>
<dbReference type="InterPro" id="IPR053178">
    <property type="entry name" value="Osmoadaptation_assoc"/>
</dbReference>
<dbReference type="PANTHER" id="PTHR38111:SF2">
    <property type="entry name" value="FINGER DOMAIN PROTEIN, PUTATIVE (AFU_ORTHOLOGUE AFUA_1G01560)-RELATED"/>
    <property type="match status" value="1"/>
</dbReference>
<dbReference type="CDD" id="cd00067">
    <property type="entry name" value="GAL4"/>
    <property type="match status" value="1"/>
</dbReference>
<dbReference type="Proteomes" id="UP000756921">
    <property type="component" value="Unassembled WGS sequence"/>
</dbReference>
<evidence type="ECO:0000313" key="2">
    <source>
        <dbReference type="EMBL" id="KAF9738861.1"/>
    </source>
</evidence>
<evidence type="ECO:0008006" key="4">
    <source>
        <dbReference type="Google" id="ProtNLM"/>
    </source>
</evidence>
<dbReference type="InterPro" id="IPR021858">
    <property type="entry name" value="Fun_TF"/>
</dbReference>
<sequence>MPSAIGPLDGRKARRKRCNACVRRKIKCHGGIPCDYCRRTKQACESPTKPSTFAPVFVGENTDREAKGKQIVEPAIGQSCFPFLRFPAPKICDSSVPYFFMSFLAMNNLSNDRLPVVADLLNLMAGAPALRDAISAVAVHHRKQQVPEAVPLGNYQALQSYGRSVRHVQTLITSETFPHDPSALWTTFLLGLFELMRDSTGTTWLSHFLHGTCAMLKLLEPDTLSQADPINSHRRIFFLHTRIFEISRSLIYSSPTFLWDAKWTAATANLWDGDSAALWHPKEALFDILPGFSELSIRALRCALDEAQFPPRVHHDLAESLADEGFALQEKLQGWRKESQFWEHMCKADQASSISTSWPDTELMVSYAYYHAINIYLSGTYDYHKLWTGPDAPRAPILPRDAIDLHVSRILHYSRSLLAHGTSGILLFFPLRVAGARAIDSSSRQEILSLFQITSQRGFVVAEALVDDLLELWGSKS</sequence>
<dbReference type="PANTHER" id="PTHR38111">
    <property type="entry name" value="ZN(2)-C6 FUNGAL-TYPE DOMAIN-CONTAINING PROTEIN-RELATED"/>
    <property type="match status" value="1"/>
</dbReference>
<dbReference type="Pfam" id="PF11951">
    <property type="entry name" value="Fungal_trans_2"/>
    <property type="match status" value="1"/>
</dbReference>